<reference evidence="2" key="1">
    <citation type="journal article" date="2014" name="Nat. Commun.">
        <title>The emerging biofuel crop Camelina sativa retains a highly undifferentiated hexaploid genome structure.</title>
        <authorList>
            <person name="Kagale S."/>
            <person name="Koh C."/>
            <person name="Nixon J."/>
            <person name="Bollina V."/>
            <person name="Clarke W.E."/>
            <person name="Tuteja R."/>
            <person name="Spillane C."/>
            <person name="Robinson S.J."/>
            <person name="Links M.G."/>
            <person name="Clarke C."/>
            <person name="Higgins E.E."/>
            <person name="Huebert T."/>
            <person name="Sharpe A.G."/>
            <person name="Parkin I.A."/>
        </authorList>
    </citation>
    <scope>NUCLEOTIDE SEQUENCE [LARGE SCALE GENOMIC DNA]</scope>
    <source>
        <strain evidence="2">cv. DH55</strain>
    </source>
</reference>
<evidence type="ECO:0000256" key="1">
    <source>
        <dbReference type="SAM" id="MobiDB-lite"/>
    </source>
</evidence>
<dbReference type="Proteomes" id="UP000694864">
    <property type="component" value="Chromosome 8"/>
</dbReference>
<feature type="compositionally biased region" description="Gly residues" evidence="1">
    <location>
        <begin position="37"/>
        <end position="105"/>
    </location>
</feature>
<name>A0ABM0T4G5_CAMSA</name>
<evidence type="ECO:0000313" key="2">
    <source>
        <dbReference type="Proteomes" id="UP000694864"/>
    </source>
</evidence>
<protein>
    <submittedName>
        <fullName evidence="3">Keratin, type I cytoskeletal 9-like</fullName>
    </submittedName>
</protein>
<dbReference type="RefSeq" id="XP_010420750.2">
    <property type="nucleotide sequence ID" value="XM_010422448.2"/>
</dbReference>
<organism evidence="2 3">
    <name type="scientific">Camelina sativa</name>
    <name type="common">False flax</name>
    <name type="synonym">Myagrum sativum</name>
    <dbReference type="NCBI Taxonomy" id="90675"/>
    <lineage>
        <taxon>Eukaryota</taxon>
        <taxon>Viridiplantae</taxon>
        <taxon>Streptophyta</taxon>
        <taxon>Embryophyta</taxon>
        <taxon>Tracheophyta</taxon>
        <taxon>Spermatophyta</taxon>
        <taxon>Magnoliopsida</taxon>
        <taxon>eudicotyledons</taxon>
        <taxon>Gunneridae</taxon>
        <taxon>Pentapetalae</taxon>
        <taxon>rosids</taxon>
        <taxon>malvids</taxon>
        <taxon>Brassicales</taxon>
        <taxon>Brassicaceae</taxon>
        <taxon>Camelineae</taxon>
        <taxon>Camelina</taxon>
    </lineage>
</organism>
<accession>A0ABM0T4G5</accession>
<reference evidence="3" key="2">
    <citation type="submission" date="2025-08" db="UniProtKB">
        <authorList>
            <consortium name="RefSeq"/>
        </authorList>
    </citation>
    <scope>IDENTIFICATION</scope>
    <source>
        <tissue evidence="3">Leaf</tissue>
    </source>
</reference>
<keyword evidence="2" id="KW-1185">Reference proteome</keyword>
<feature type="compositionally biased region" description="Gly residues" evidence="1">
    <location>
        <begin position="7"/>
        <end position="29"/>
    </location>
</feature>
<evidence type="ECO:0000313" key="3">
    <source>
        <dbReference type="RefSeq" id="XP_010420750.2"/>
    </source>
</evidence>
<sequence>MNPNGSQGSGGSAAPGRGFGGRRGGVGGRGDGRGEGRGVVFGGGRGSGHGLAVGGGGGEGRGAGRGGGMGGGFGFGGGEGRGNGRGGRGGGRLPGQGRGGHGGRGMNNVQMTIVALLAQESRRLMPVLHLDRVNGAMWFGLDNPPRRTIVPSIRRHFNGPWYNISSVPNEALMQWWGDFIQSFYWDDAHGGEVYQLWYHVLAGRLRDMISKAKVSGNKPEWISGDIWELMQEYWGTDAARKKSKIAT</sequence>
<proteinExistence type="predicted"/>
<dbReference type="GeneID" id="104706271"/>
<feature type="region of interest" description="Disordered" evidence="1">
    <location>
        <begin position="1"/>
        <end position="105"/>
    </location>
</feature>
<gene>
    <name evidence="3" type="primary">LOC104706271</name>
</gene>